<dbReference type="Proteomes" id="UP000295547">
    <property type="component" value="Unassembled WGS sequence"/>
</dbReference>
<reference evidence="2 3" key="1">
    <citation type="submission" date="2019-03" db="EMBL/GenBank/DDBJ databases">
        <title>Genomic Encyclopedia of Type Strains, Phase IV (KMG-V): Genome sequencing to study the core and pangenomes of soil and plant-associated prokaryotes.</title>
        <authorList>
            <person name="Whitman W."/>
        </authorList>
    </citation>
    <scope>NUCLEOTIDE SEQUENCE [LARGE SCALE GENOMIC DNA]</scope>
    <source>
        <strain evidence="2 3">Gr42</strain>
    </source>
</reference>
<dbReference type="OrthoDB" id="8372074at2"/>
<keyword evidence="3" id="KW-1185">Reference proteome</keyword>
<dbReference type="RefSeq" id="WP_132662321.1">
    <property type="nucleotide sequence ID" value="NZ_SMBJ01000012.1"/>
</dbReference>
<dbReference type="AlphaFoldDB" id="A0A4R3QLP0"/>
<evidence type="ECO:0000256" key="1">
    <source>
        <dbReference type="SAM" id="MobiDB-lite"/>
    </source>
</evidence>
<name>A0A4R3QLP0_9HYPH</name>
<gene>
    <name evidence="2" type="ORF">EV130_112252</name>
</gene>
<proteinExistence type="predicted"/>
<feature type="compositionally biased region" description="Polar residues" evidence="1">
    <location>
        <begin position="179"/>
        <end position="191"/>
    </location>
</feature>
<dbReference type="EMBL" id="SMBJ01000012">
    <property type="protein sequence ID" value="TCU20872.1"/>
    <property type="molecule type" value="Genomic_DNA"/>
</dbReference>
<evidence type="ECO:0000313" key="2">
    <source>
        <dbReference type="EMBL" id="TCU20872.1"/>
    </source>
</evidence>
<evidence type="ECO:0000313" key="3">
    <source>
        <dbReference type="Proteomes" id="UP000295547"/>
    </source>
</evidence>
<feature type="region of interest" description="Disordered" evidence="1">
    <location>
        <begin position="154"/>
        <end position="218"/>
    </location>
</feature>
<protein>
    <submittedName>
        <fullName evidence="2">Uncharacterized protein</fullName>
    </submittedName>
</protein>
<accession>A0A4R3QLP0</accession>
<organism evidence="2 3">
    <name type="scientific">Rhizobium azibense</name>
    <dbReference type="NCBI Taxonomy" id="1136135"/>
    <lineage>
        <taxon>Bacteria</taxon>
        <taxon>Pseudomonadati</taxon>
        <taxon>Pseudomonadota</taxon>
        <taxon>Alphaproteobacteria</taxon>
        <taxon>Hyphomicrobiales</taxon>
        <taxon>Rhizobiaceae</taxon>
        <taxon>Rhizobium/Agrobacterium group</taxon>
        <taxon>Rhizobium</taxon>
    </lineage>
</organism>
<sequence>MKGDFPALRMIIEGGRLAPAGQFDQERLNSYRRGTVVFVHFTEEKDRVLVRKWWAILGLVVKQCDTPWKTKEEASEAIKLALGIVNLSKTVGGQFMQYPKSLKELDDPEMAEALENMTELLSRMTGVDVATLKKETAHIVEDPHDPETREVIEHETPESDAHSPASDEADAPPPASAEGSEQPTSDPSSHTDVPPAGASEPAGDPNPSSGSPAIDDPERDILIRYARDVLPMAADRDATGAALAAVEKEYAAGEFKTLSPAGLEKAKAISRSMRAIFQQ</sequence>
<comment type="caution">
    <text evidence="2">The sequence shown here is derived from an EMBL/GenBank/DDBJ whole genome shotgun (WGS) entry which is preliminary data.</text>
</comment>